<dbReference type="InterPro" id="IPR006311">
    <property type="entry name" value="TAT_signal"/>
</dbReference>
<feature type="domain" description="DUF4397" evidence="2">
    <location>
        <begin position="79"/>
        <end position="153"/>
    </location>
</feature>
<evidence type="ECO:0000313" key="4">
    <source>
        <dbReference type="Proteomes" id="UP000198888"/>
    </source>
</evidence>
<dbReference type="InterPro" id="IPR025510">
    <property type="entry name" value="DUF4397"/>
</dbReference>
<dbReference type="GeneID" id="35002869"/>
<protein>
    <recommendedName>
        <fullName evidence="2">DUF4397 domain-containing protein</fullName>
    </recommendedName>
</protein>
<feature type="domain" description="DUF4397" evidence="2">
    <location>
        <begin position="191"/>
        <end position="288"/>
    </location>
</feature>
<organism evidence="3 4">
    <name type="scientific">Halohasta litchfieldiae</name>
    <dbReference type="NCBI Taxonomy" id="1073996"/>
    <lineage>
        <taxon>Archaea</taxon>
        <taxon>Methanobacteriati</taxon>
        <taxon>Methanobacteriota</taxon>
        <taxon>Stenosarchaea group</taxon>
        <taxon>Halobacteria</taxon>
        <taxon>Halobacteriales</taxon>
        <taxon>Haloferacaceae</taxon>
        <taxon>Halohasta</taxon>
    </lineage>
</organism>
<evidence type="ECO:0000259" key="2">
    <source>
        <dbReference type="Pfam" id="PF14344"/>
    </source>
</evidence>
<dbReference type="RefSeq" id="WP_089671853.1">
    <property type="nucleotide sequence ID" value="NZ_CP024845.1"/>
</dbReference>
<feature type="compositionally biased region" description="Acidic residues" evidence="1">
    <location>
        <begin position="277"/>
        <end position="302"/>
    </location>
</feature>
<dbReference type="EMBL" id="FNYR01000008">
    <property type="protein sequence ID" value="SEI79350.1"/>
    <property type="molecule type" value="Genomic_DNA"/>
</dbReference>
<dbReference type="AlphaFoldDB" id="A0A1H6TSY7"/>
<reference evidence="3 4" key="1">
    <citation type="submission" date="2016-10" db="EMBL/GenBank/DDBJ databases">
        <authorList>
            <person name="de Groot N.N."/>
        </authorList>
    </citation>
    <scope>NUCLEOTIDE SEQUENCE [LARGE SCALE GENOMIC DNA]</scope>
    <source>
        <strain evidence="3 4">DSM 22187</strain>
    </source>
</reference>
<dbReference type="Proteomes" id="UP000198888">
    <property type="component" value="Unassembled WGS sequence"/>
</dbReference>
<feature type="compositionally biased region" description="Acidic residues" evidence="1">
    <location>
        <begin position="29"/>
        <end position="70"/>
    </location>
</feature>
<dbReference type="OrthoDB" id="187327at2157"/>
<feature type="region of interest" description="Disordered" evidence="1">
    <location>
        <begin position="244"/>
        <end position="314"/>
    </location>
</feature>
<keyword evidence="4" id="KW-1185">Reference proteome</keyword>
<dbReference type="KEGG" id="hae:halTADL_2093"/>
<dbReference type="Pfam" id="PF14344">
    <property type="entry name" value="DUF4397"/>
    <property type="match status" value="2"/>
</dbReference>
<sequence>MNDSRRRKFLKVAGGVAVVGSLAGCAGEAQEDDQGGSETGDEPANESGQEEEPTDEPQESEDEEPQDDEAQSGTGEDLIRVAHMIPDFPAVDVYVDGSEEPVIGDLEYTEVTGYVPLGAGDHQIRVTPAGSQALTIYDEQVSVPSGNMTAVALPTPDESGGGGSGVSTTTGFQLELYGDQNTPPEESINNSRIRVVHAAPDAPPVNVMVGQTTVFENVAFGEAGYYDLPAGDYEFDVVPADAMANGGGTGNETENESDGGLFSSLAADGGGGISLLQEEENESAPEDEEAPPEEDEEEDDTGVDSVLTIDATTEPNSVYTVFVTGYVDPEAANSEAELEAVVVQDVVDGEVAEAEDDE</sequence>
<dbReference type="PROSITE" id="PS51257">
    <property type="entry name" value="PROKAR_LIPOPROTEIN"/>
    <property type="match status" value="1"/>
</dbReference>
<feature type="region of interest" description="Disordered" evidence="1">
    <location>
        <begin position="24"/>
        <end position="73"/>
    </location>
</feature>
<gene>
    <name evidence="3" type="ORF">SAMN05444271_10854</name>
</gene>
<evidence type="ECO:0000256" key="1">
    <source>
        <dbReference type="SAM" id="MobiDB-lite"/>
    </source>
</evidence>
<dbReference type="STRING" id="1073996.SAMN05444271_10854"/>
<accession>A0A2H4Q391</accession>
<proteinExistence type="predicted"/>
<dbReference type="PROSITE" id="PS51318">
    <property type="entry name" value="TAT"/>
    <property type="match status" value="1"/>
</dbReference>
<accession>A0A1H6TSY7</accession>
<evidence type="ECO:0000313" key="3">
    <source>
        <dbReference type="EMBL" id="SEI79350.1"/>
    </source>
</evidence>
<name>A0A1H6TSY7_9EURY</name>